<dbReference type="Proteomes" id="UP000199623">
    <property type="component" value="Unassembled WGS sequence"/>
</dbReference>
<gene>
    <name evidence="1" type="ORF">SAMN05216553_101797</name>
</gene>
<proteinExistence type="predicted"/>
<organism evidence="1 2">
    <name type="scientific">Lentzea fradiae</name>
    <dbReference type="NCBI Taxonomy" id="200378"/>
    <lineage>
        <taxon>Bacteria</taxon>
        <taxon>Bacillati</taxon>
        <taxon>Actinomycetota</taxon>
        <taxon>Actinomycetes</taxon>
        <taxon>Pseudonocardiales</taxon>
        <taxon>Pseudonocardiaceae</taxon>
        <taxon>Lentzea</taxon>
    </lineage>
</organism>
<keyword evidence="2" id="KW-1185">Reference proteome</keyword>
<evidence type="ECO:0000313" key="1">
    <source>
        <dbReference type="EMBL" id="SDF47341.1"/>
    </source>
</evidence>
<dbReference type="AlphaFoldDB" id="A0A1G7LD71"/>
<dbReference type="STRING" id="200378.SAMN05216553_101797"/>
<accession>A0A1G7LD71</accession>
<name>A0A1G7LD71_9PSEU</name>
<sequence length="226" mass="23424">MKLHGVLAVRQSWCRPGEPILLCAGTGSLGFDLAGLDWRGRPERGGLGKVAGALGNVAAGVVDAALAGSGPEDGGADTPHVVAWGPRADGIATRLCQPVAGVSWLVLTPHRLGRVALVEEPAEPEPEKSLLGRVSGLAKSARDIFGGKSPYPPHQPIATAEVTTVAEVGREHIGGVAPAERKLPRQYQTRDVHALRVSFVDGSGVDVLTSSPENARRLLVLANGQG</sequence>
<reference evidence="2" key="1">
    <citation type="submission" date="2016-10" db="EMBL/GenBank/DDBJ databases">
        <authorList>
            <person name="Varghese N."/>
            <person name="Submissions S."/>
        </authorList>
    </citation>
    <scope>NUCLEOTIDE SEQUENCE [LARGE SCALE GENOMIC DNA]</scope>
    <source>
        <strain evidence="2">CGMCC 4.3506</strain>
    </source>
</reference>
<protein>
    <submittedName>
        <fullName evidence="1">Uncharacterized protein</fullName>
    </submittedName>
</protein>
<dbReference type="RefSeq" id="WP_090045596.1">
    <property type="nucleotide sequence ID" value="NZ_FNCC01000001.1"/>
</dbReference>
<dbReference type="EMBL" id="FNCC01000001">
    <property type="protein sequence ID" value="SDF47341.1"/>
    <property type="molecule type" value="Genomic_DNA"/>
</dbReference>
<dbReference type="OrthoDB" id="3668204at2"/>
<evidence type="ECO:0000313" key="2">
    <source>
        <dbReference type="Proteomes" id="UP000199623"/>
    </source>
</evidence>